<protein>
    <submittedName>
        <fullName evidence="3">Uncharacterized protein</fullName>
    </submittedName>
</protein>
<name>A0AAD4IR05_PERFH</name>
<dbReference type="EMBL" id="SDAM02005225">
    <property type="protein sequence ID" value="KAH6819943.1"/>
    <property type="molecule type" value="Genomic_DNA"/>
</dbReference>
<feature type="chain" id="PRO_5042234487" evidence="2">
    <location>
        <begin position="18"/>
        <end position="225"/>
    </location>
</feature>
<dbReference type="Proteomes" id="UP001190926">
    <property type="component" value="Unassembled WGS sequence"/>
</dbReference>
<dbReference type="AlphaFoldDB" id="A0AAD4IR05"/>
<feature type="region of interest" description="Disordered" evidence="1">
    <location>
        <begin position="24"/>
        <end position="59"/>
    </location>
</feature>
<accession>A0AAD4IR05</accession>
<gene>
    <name evidence="3" type="ORF">C2S53_014587</name>
</gene>
<sequence>MRSLLLIFVCALVNSQARTLTEQRDRQLDGISRKPPSSATGVADYSRPALPPPPAPKPNPPVIEMITTMSQEHDVFWIMKNYGREEHTLPPPSPKEAPPHHEVTGGGFGSPAEWEENKLWKLKNYGRDDKHRPPPTPKEAPPTHQVTGGGVVAPENFGKKGGGLPPPSPKGAPPTHQVSVGGVVAPENYGKEGGGLPPPTHKVSGGGGAAALEQSWPYLLLSTSA</sequence>
<feature type="region of interest" description="Disordered" evidence="1">
    <location>
        <begin position="86"/>
        <end position="113"/>
    </location>
</feature>
<organism evidence="3 4">
    <name type="scientific">Perilla frutescens var. hirtella</name>
    <name type="common">Perilla citriodora</name>
    <name type="synonym">Perilla setoyensis</name>
    <dbReference type="NCBI Taxonomy" id="608512"/>
    <lineage>
        <taxon>Eukaryota</taxon>
        <taxon>Viridiplantae</taxon>
        <taxon>Streptophyta</taxon>
        <taxon>Embryophyta</taxon>
        <taxon>Tracheophyta</taxon>
        <taxon>Spermatophyta</taxon>
        <taxon>Magnoliopsida</taxon>
        <taxon>eudicotyledons</taxon>
        <taxon>Gunneridae</taxon>
        <taxon>Pentapetalae</taxon>
        <taxon>asterids</taxon>
        <taxon>lamiids</taxon>
        <taxon>Lamiales</taxon>
        <taxon>Lamiaceae</taxon>
        <taxon>Nepetoideae</taxon>
        <taxon>Elsholtzieae</taxon>
        <taxon>Perilla</taxon>
    </lineage>
</organism>
<keyword evidence="2" id="KW-0732">Signal</keyword>
<evidence type="ECO:0000256" key="1">
    <source>
        <dbReference type="SAM" id="MobiDB-lite"/>
    </source>
</evidence>
<feature type="compositionally biased region" description="Pro residues" evidence="1">
    <location>
        <begin position="49"/>
        <end position="59"/>
    </location>
</feature>
<keyword evidence="4" id="KW-1185">Reference proteome</keyword>
<proteinExistence type="predicted"/>
<evidence type="ECO:0000256" key="2">
    <source>
        <dbReference type="SAM" id="SignalP"/>
    </source>
</evidence>
<evidence type="ECO:0000313" key="3">
    <source>
        <dbReference type="EMBL" id="KAH6819943.1"/>
    </source>
</evidence>
<comment type="caution">
    <text evidence="3">The sequence shown here is derived from an EMBL/GenBank/DDBJ whole genome shotgun (WGS) entry which is preliminary data.</text>
</comment>
<reference evidence="3 4" key="1">
    <citation type="journal article" date="2021" name="Nat. Commun.">
        <title>Incipient diploidization of the medicinal plant Perilla within 10,000 years.</title>
        <authorList>
            <person name="Zhang Y."/>
            <person name="Shen Q."/>
            <person name="Leng L."/>
            <person name="Zhang D."/>
            <person name="Chen S."/>
            <person name="Shi Y."/>
            <person name="Ning Z."/>
            <person name="Chen S."/>
        </authorList>
    </citation>
    <scope>NUCLEOTIDE SEQUENCE [LARGE SCALE GENOMIC DNA]</scope>
    <source>
        <strain evidence="4">cv. PC099</strain>
    </source>
</reference>
<feature type="signal peptide" evidence="2">
    <location>
        <begin position="1"/>
        <end position="17"/>
    </location>
</feature>
<evidence type="ECO:0000313" key="4">
    <source>
        <dbReference type="Proteomes" id="UP001190926"/>
    </source>
</evidence>
<feature type="region of interest" description="Disordered" evidence="1">
    <location>
        <begin position="125"/>
        <end position="216"/>
    </location>
</feature>